<organism evidence="2 3">
    <name type="scientific">Boletus edulis BED1</name>
    <dbReference type="NCBI Taxonomy" id="1328754"/>
    <lineage>
        <taxon>Eukaryota</taxon>
        <taxon>Fungi</taxon>
        <taxon>Dikarya</taxon>
        <taxon>Basidiomycota</taxon>
        <taxon>Agaricomycotina</taxon>
        <taxon>Agaricomycetes</taxon>
        <taxon>Agaricomycetidae</taxon>
        <taxon>Boletales</taxon>
        <taxon>Boletineae</taxon>
        <taxon>Boletaceae</taxon>
        <taxon>Boletoideae</taxon>
        <taxon>Boletus</taxon>
    </lineage>
</organism>
<feature type="non-terminal residue" evidence="2">
    <location>
        <position position="1"/>
    </location>
</feature>
<evidence type="ECO:0000313" key="3">
    <source>
        <dbReference type="Proteomes" id="UP001194468"/>
    </source>
</evidence>
<gene>
    <name evidence="2" type="ORF">L210DRAFT_3401734</name>
</gene>
<proteinExistence type="predicted"/>
<evidence type="ECO:0000259" key="1">
    <source>
        <dbReference type="Pfam" id="PF24855"/>
    </source>
</evidence>
<comment type="caution">
    <text evidence="2">The sequence shown here is derived from an EMBL/GenBank/DDBJ whole genome shotgun (WGS) entry which is preliminary data.</text>
</comment>
<keyword evidence="3" id="KW-1185">Reference proteome</keyword>
<feature type="domain" description="DUF7729" evidence="1">
    <location>
        <begin position="8"/>
        <end position="132"/>
    </location>
</feature>
<accession>A0AAD4GEK9</accession>
<dbReference type="Pfam" id="PF24855">
    <property type="entry name" value="DUF7729"/>
    <property type="match status" value="1"/>
</dbReference>
<dbReference type="Proteomes" id="UP001194468">
    <property type="component" value="Unassembled WGS sequence"/>
</dbReference>
<name>A0AAD4GEK9_BOLED</name>
<dbReference type="InterPro" id="IPR056146">
    <property type="entry name" value="DUF7729"/>
</dbReference>
<dbReference type="AlphaFoldDB" id="A0AAD4GEK9"/>
<protein>
    <recommendedName>
        <fullName evidence="1">DUF7729 domain-containing protein</fullName>
    </recommendedName>
</protein>
<sequence>QANPYIPSNITPACSSYLSSLNNNTAFTACTNPFTTALQQFAPNSGATPSTAAISSALASLCQSNAFTACPQSTITAQLGDFYAACSAELTSNPVIVVKTIYDVLYSQVPLRQAICAKDDGGNYCVTKLSNSSSSGSVALVDPEKTRDQALLNQYLFNPASSSVVTRDVSNQTTALVPNITTYQDTNLLFLFLKPSMPSSTLCTACTRNIMTSYITFESACPYAPGLANSLLLAGQVPLYTSITSICGASFLNGAVQAAGGLSSGLVSGAAPIAVGQEFSAAVAAILGVAAFVAASL</sequence>
<reference evidence="2" key="1">
    <citation type="submission" date="2019-10" db="EMBL/GenBank/DDBJ databases">
        <authorList>
            <consortium name="DOE Joint Genome Institute"/>
            <person name="Kuo A."/>
            <person name="Miyauchi S."/>
            <person name="Kiss E."/>
            <person name="Drula E."/>
            <person name="Kohler A."/>
            <person name="Sanchez-Garcia M."/>
            <person name="Andreopoulos B."/>
            <person name="Barry K.W."/>
            <person name="Bonito G."/>
            <person name="Buee M."/>
            <person name="Carver A."/>
            <person name="Chen C."/>
            <person name="Cichocki N."/>
            <person name="Clum A."/>
            <person name="Culley D."/>
            <person name="Crous P.W."/>
            <person name="Fauchery L."/>
            <person name="Girlanda M."/>
            <person name="Hayes R."/>
            <person name="Keri Z."/>
            <person name="LaButti K."/>
            <person name="Lipzen A."/>
            <person name="Lombard V."/>
            <person name="Magnuson J."/>
            <person name="Maillard F."/>
            <person name="Morin E."/>
            <person name="Murat C."/>
            <person name="Nolan M."/>
            <person name="Ohm R."/>
            <person name="Pangilinan J."/>
            <person name="Pereira M."/>
            <person name="Perotto S."/>
            <person name="Peter M."/>
            <person name="Riley R."/>
            <person name="Sitrit Y."/>
            <person name="Stielow B."/>
            <person name="Szollosi G."/>
            <person name="Zifcakova L."/>
            <person name="Stursova M."/>
            <person name="Spatafora J.W."/>
            <person name="Tedersoo L."/>
            <person name="Vaario L.-M."/>
            <person name="Yamada A."/>
            <person name="Yan M."/>
            <person name="Wang P."/>
            <person name="Xu J."/>
            <person name="Bruns T."/>
            <person name="Baldrian P."/>
            <person name="Vilgalys R."/>
            <person name="Henrissat B."/>
            <person name="Grigoriev I.V."/>
            <person name="Hibbett D."/>
            <person name="Nagy L.G."/>
            <person name="Martin F.M."/>
        </authorList>
    </citation>
    <scope>NUCLEOTIDE SEQUENCE</scope>
    <source>
        <strain evidence="2">BED1</strain>
    </source>
</reference>
<evidence type="ECO:0000313" key="2">
    <source>
        <dbReference type="EMBL" id="KAF8440017.1"/>
    </source>
</evidence>
<dbReference type="EMBL" id="WHUW01000013">
    <property type="protein sequence ID" value="KAF8440017.1"/>
    <property type="molecule type" value="Genomic_DNA"/>
</dbReference>
<reference evidence="2" key="2">
    <citation type="journal article" date="2020" name="Nat. Commun.">
        <title>Large-scale genome sequencing of mycorrhizal fungi provides insights into the early evolution of symbiotic traits.</title>
        <authorList>
            <person name="Miyauchi S."/>
            <person name="Kiss E."/>
            <person name="Kuo A."/>
            <person name="Drula E."/>
            <person name="Kohler A."/>
            <person name="Sanchez-Garcia M."/>
            <person name="Morin E."/>
            <person name="Andreopoulos B."/>
            <person name="Barry K.W."/>
            <person name="Bonito G."/>
            <person name="Buee M."/>
            <person name="Carver A."/>
            <person name="Chen C."/>
            <person name="Cichocki N."/>
            <person name="Clum A."/>
            <person name="Culley D."/>
            <person name="Crous P.W."/>
            <person name="Fauchery L."/>
            <person name="Girlanda M."/>
            <person name="Hayes R.D."/>
            <person name="Keri Z."/>
            <person name="LaButti K."/>
            <person name="Lipzen A."/>
            <person name="Lombard V."/>
            <person name="Magnuson J."/>
            <person name="Maillard F."/>
            <person name="Murat C."/>
            <person name="Nolan M."/>
            <person name="Ohm R.A."/>
            <person name="Pangilinan J."/>
            <person name="Pereira M.F."/>
            <person name="Perotto S."/>
            <person name="Peter M."/>
            <person name="Pfister S."/>
            <person name="Riley R."/>
            <person name="Sitrit Y."/>
            <person name="Stielow J.B."/>
            <person name="Szollosi G."/>
            <person name="Zifcakova L."/>
            <person name="Stursova M."/>
            <person name="Spatafora J.W."/>
            <person name="Tedersoo L."/>
            <person name="Vaario L.M."/>
            <person name="Yamada A."/>
            <person name="Yan M."/>
            <person name="Wang P."/>
            <person name="Xu J."/>
            <person name="Bruns T."/>
            <person name="Baldrian P."/>
            <person name="Vilgalys R."/>
            <person name="Dunand C."/>
            <person name="Henrissat B."/>
            <person name="Grigoriev I.V."/>
            <person name="Hibbett D."/>
            <person name="Nagy L.G."/>
            <person name="Martin F.M."/>
        </authorList>
    </citation>
    <scope>NUCLEOTIDE SEQUENCE</scope>
    <source>
        <strain evidence="2">BED1</strain>
    </source>
</reference>